<dbReference type="Proteomes" id="UP001163156">
    <property type="component" value="Chromosome"/>
</dbReference>
<dbReference type="Gene3D" id="2.30.40.10">
    <property type="entry name" value="Urease, subunit C, domain 1"/>
    <property type="match status" value="1"/>
</dbReference>
<dbReference type="Pfam" id="PF12890">
    <property type="entry name" value="DHOase"/>
    <property type="match status" value="1"/>
</dbReference>
<dbReference type="InterPro" id="IPR004722">
    <property type="entry name" value="DHOase"/>
</dbReference>
<dbReference type="CDD" id="cd01317">
    <property type="entry name" value="DHOase_IIa"/>
    <property type="match status" value="1"/>
</dbReference>
<dbReference type="InterPro" id="IPR024403">
    <property type="entry name" value="DHOase_cat"/>
</dbReference>
<name>A0ABY6MMC4_9BACT</name>
<dbReference type="InterPro" id="IPR032466">
    <property type="entry name" value="Metal_Hydrolase"/>
</dbReference>
<reference evidence="3" key="1">
    <citation type="submission" date="2022-10" db="EMBL/GenBank/DDBJ databases">
        <title>Algoriphagus sp. a novel bacteria isolate from halophytes salicornia europaea.</title>
        <authorList>
            <person name="Peng Y."/>
            <person name="Jiang L."/>
            <person name="Lee J."/>
        </authorList>
    </citation>
    <scope>NUCLEOTIDE SEQUENCE</scope>
    <source>
        <strain evidence="3">TR-M5</strain>
    </source>
</reference>
<evidence type="ECO:0000313" key="4">
    <source>
        <dbReference type="Proteomes" id="UP001163156"/>
    </source>
</evidence>
<dbReference type="SUPFAM" id="SSF51338">
    <property type="entry name" value="Composite domain of metallo-dependent hydrolases"/>
    <property type="match status" value="1"/>
</dbReference>
<sequence length="414" mass="46228">MSILFKGLRFVDSEGLQEPKDFVFDQGEMQLVESGNSTVYEREIDASGWLISKGWVDLRCGLGEPGYEYKESVETLADSLTASGFAAAVILPNTDPVLQSKSDVDFVLNRARKFTPEFIIQGAVTKDVSGEDFTEMLDVHYQSEVTVFGEGRKTLANADRYMKALQYLQRFDGVLFDHSYDPLLAIFGHMNEGEVSTKIGVKGIPNLADDVAIQRNLEIINYAGGKAHFQTINTKKSVELIRAAKKQGLQVTADVSIYQLLFTDMDLVDFDTNLKVMPPFRTESDRQALLQGLKDGTIDAIVSNHSPQDLDSKFMEFDLANFGMAGLQTFLPAMVKLEKELGWPLLISKITQEASSIIPQQLKESWTLFDPKAEWNYDHSSNKSLSSNSPWFGQTLCGQVKYVVQKGQLIEIDV</sequence>
<feature type="domain" description="Dihydroorotase catalytic" evidence="2">
    <location>
        <begin position="50"/>
        <end position="237"/>
    </location>
</feature>
<dbReference type="InterPro" id="IPR050138">
    <property type="entry name" value="DHOase/Allantoinase_Hydrolase"/>
</dbReference>
<dbReference type="SUPFAM" id="SSF51556">
    <property type="entry name" value="Metallo-dependent hydrolases"/>
    <property type="match status" value="1"/>
</dbReference>
<organism evidence="3 4">
    <name type="scientific">Algoriphagus halophytocola</name>
    <dbReference type="NCBI Taxonomy" id="2991499"/>
    <lineage>
        <taxon>Bacteria</taxon>
        <taxon>Pseudomonadati</taxon>
        <taxon>Bacteroidota</taxon>
        <taxon>Cytophagia</taxon>
        <taxon>Cytophagales</taxon>
        <taxon>Cyclobacteriaceae</taxon>
        <taxon>Algoriphagus</taxon>
    </lineage>
</organism>
<dbReference type="PANTHER" id="PTHR43668">
    <property type="entry name" value="ALLANTOINASE"/>
    <property type="match status" value="1"/>
</dbReference>
<dbReference type="InterPro" id="IPR011059">
    <property type="entry name" value="Metal-dep_hydrolase_composite"/>
</dbReference>
<gene>
    <name evidence="3" type="ORF">OM944_09375</name>
</gene>
<evidence type="ECO:0000259" key="2">
    <source>
        <dbReference type="Pfam" id="PF12890"/>
    </source>
</evidence>
<proteinExistence type="predicted"/>
<accession>A0ABY6MMC4</accession>
<dbReference type="RefSeq" id="WP_264811403.1">
    <property type="nucleotide sequence ID" value="NZ_CP110226.1"/>
</dbReference>
<keyword evidence="4" id="KW-1185">Reference proteome</keyword>
<evidence type="ECO:0000256" key="1">
    <source>
        <dbReference type="ARBA" id="ARBA00022975"/>
    </source>
</evidence>
<protein>
    <submittedName>
        <fullName evidence="3">Dihydroorotase</fullName>
    </submittedName>
</protein>
<dbReference type="EMBL" id="CP110226">
    <property type="protein sequence ID" value="UZD24694.1"/>
    <property type="molecule type" value="Genomic_DNA"/>
</dbReference>
<dbReference type="PANTHER" id="PTHR43668:SF2">
    <property type="entry name" value="ALLANTOINASE"/>
    <property type="match status" value="1"/>
</dbReference>
<keyword evidence="1" id="KW-0665">Pyrimidine biosynthesis</keyword>
<evidence type="ECO:0000313" key="3">
    <source>
        <dbReference type="EMBL" id="UZD24694.1"/>
    </source>
</evidence>
<dbReference type="Gene3D" id="3.20.20.140">
    <property type="entry name" value="Metal-dependent hydrolases"/>
    <property type="match status" value="1"/>
</dbReference>